<evidence type="ECO:0000313" key="8">
    <source>
        <dbReference type="EMBL" id="EFG04120.2"/>
    </source>
</evidence>
<dbReference type="InterPro" id="IPR003439">
    <property type="entry name" value="ABC_transporter-like_ATP-bd"/>
</dbReference>
<dbReference type="Pfam" id="PF00005">
    <property type="entry name" value="ABC_tran"/>
    <property type="match status" value="1"/>
</dbReference>
<dbReference type="AlphaFoldDB" id="D5SJM7"/>
<evidence type="ECO:0000256" key="4">
    <source>
        <dbReference type="ARBA" id="ARBA00022840"/>
    </source>
</evidence>
<dbReference type="Proteomes" id="UP000002357">
    <property type="component" value="Plasmid pSCL4"/>
</dbReference>
<gene>
    <name evidence="8" type="ORF">SCLAV_p0633</name>
</gene>
<name>D5SJM7_STRCL</name>
<evidence type="ECO:0000256" key="5">
    <source>
        <dbReference type="ARBA" id="ARBA00023251"/>
    </source>
</evidence>
<reference evidence="8 9" key="1">
    <citation type="journal article" date="2010" name="Genome Biol. Evol.">
        <title>The sequence of a 1.8-mb bacterial linear plasmid reveals a rich evolutionary reservoir of secondary metabolic pathways.</title>
        <authorList>
            <person name="Medema M.H."/>
            <person name="Trefzer A."/>
            <person name="Kovalchuk A."/>
            <person name="van den Berg M."/>
            <person name="Mueller U."/>
            <person name="Heijne W."/>
            <person name="Wu L."/>
            <person name="Alam M.T."/>
            <person name="Ronning C.M."/>
            <person name="Nierman W.C."/>
            <person name="Bovenberg R.A.L."/>
            <person name="Breitling R."/>
            <person name="Takano E."/>
        </authorList>
    </citation>
    <scope>NUCLEOTIDE SEQUENCE [LARGE SCALE GENOMIC DNA]</scope>
    <source>
        <strain evidence="9">ATCC 27064 / DSM 738 / JCM 4710 / NBRC 13307 / NCIMB 12785 / NRRL 3585 / VKM Ac-602</strain>
        <plasmid evidence="8">pSCL4</plasmid>
    </source>
</reference>
<protein>
    <submittedName>
        <fullName evidence="8">ABC transporter, ATP-binding subunit</fullName>
    </submittedName>
</protein>
<feature type="domain" description="ABC transporter" evidence="7">
    <location>
        <begin position="105"/>
        <end position="181"/>
    </location>
</feature>
<keyword evidence="2" id="KW-0813">Transport</keyword>
<evidence type="ECO:0000256" key="3">
    <source>
        <dbReference type="ARBA" id="ARBA00022741"/>
    </source>
</evidence>
<comment type="subcellular location">
    <subcellularLocation>
        <location evidence="1">Cell membrane</location>
        <topology evidence="1">Peripheral membrane protein</topology>
    </subcellularLocation>
</comment>
<dbReference type="SUPFAM" id="SSF52540">
    <property type="entry name" value="P-loop containing nucleoside triphosphate hydrolases"/>
    <property type="match status" value="1"/>
</dbReference>
<accession>D5SJM7</accession>
<proteinExistence type="predicted"/>
<evidence type="ECO:0000256" key="2">
    <source>
        <dbReference type="ARBA" id="ARBA00022448"/>
    </source>
</evidence>
<feature type="region of interest" description="Disordered" evidence="6">
    <location>
        <begin position="170"/>
        <end position="208"/>
    </location>
</feature>
<dbReference type="InterPro" id="IPR050763">
    <property type="entry name" value="ABC_transporter_ATP-binding"/>
</dbReference>
<dbReference type="GO" id="GO:0046677">
    <property type="term" value="P:response to antibiotic"/>
    <property type="evidence" value="ECO:0007669"/>
    <property type="project" value="UniProtKB-KW"/>
</dbReference>
<evidence type="ECO:0000256" key="6">
    <source>
        <dbReference type="SAM" id="MobiDB-lite"/>
    </source>
</evidence>
<organism evidence="8 9">
    <name type="scientific">Streptomyces clavuligerus</name>
    <dbReference type="NCBI Taxonomy" id="1901"/>
    <lineage>
        <taxon>Bacteria</taxon>
        <taxon>Bacillati</taxon>
        <taxon>Actinomycetota</taxon>
        <taxon>Actinomycetes</taxon>
        <taxon>Kitasatosporales</taxon>
        <taxon>Streptomycetaceae</taxon>
        <taxon>Streptomyces</taxon>
    </lineage>
</organism>
<dbReference type="GO" id="GO:0005524">
    <property type="term" value="F:ATP binding"/>
    <property type="evidence" value="ECO:0007669"/>
    <property type="project" value="UniProtKB-KW"/>
</dbReference>
<dbReference type="Gene3D" id="3.40.50.300">
    <property type="entry name" value="P-loop containing nucleotide triphosphate hydrolases"/>
    <property type="match status" value="1"/>
</dbReference>
<dbReference type="PANTHER" id="PTHR42711">
    <property type="entry name" value="ABC TRANSPORTER ATP-BINDING PROTEIN"/>
    <property type="match status" value="1"/>
</dbReference>
<dbReference type="eggNOG" id="COG1131">
    <property type="taxonomic scope" value="Bacteria"/>
</dbReference>
<dbReference type="InterPro" id="IPR027417">
    <property type="entry name" value="P-loop_NTPase"/>
</dbReference>
<keyword evidence="4 8" id="KW-0067">ATP-binding</keyword>
<keyword evidence="9" id="KW-1185">Reference proteome</keyword>
<evidence type="ECO:0000313" key="9">
    <source>
        <dbReference type="Proteomes" id="UP000002357"/>
    </source>
</evidence>
<dbReference type="EMBL" id="CM000914">
    <property type="protein sequence ID" value="EFG04120.2"/>
    <property type="molecule type" value="Genomic_DNA"/>
</dbReference>
<keyword evidence="3" id="KW-0547">Nucleotide-binding</keyword>
<evidence type="ECO:0000256" key="1">
    <source>
        <dbReference type="ARBA" id="ARBA00004202"/>
    </source>
</evidence>
<dbReference type="PANTHER" id="PTHR42711:SF16">
    <property type="entry name" value="ABC TRANSPORTER ATP-BINDING PROTEIN"/>
    <property type="match status" value="1"/>
</dbReference>
<evidence type="ECO:0000259" key="7">
    <source>
        <dbReference type="Pfam" id="PF00005"/>
    </source>
</evidence>
<sequence>MPSGAVRRWQRSERYTPRGYSGSLWRIFHGRRHRGPAASRINRSADAPSSVMGIGEARRPAAGGREPATREALRMTAAGIPRAGRGPIVEVGGLREAYGGRTAVEDVPFTVEEGEIFGVLGLNGAGRTTTVECVAGLRVPDAGRVRVAGLDPVADRADATGVLGVQLQESALQTKLTTPNSSSRQGRRASSRSADGRRRRSTTPSPRA</sequence>
<keyword evidence="8" id="KW-0614">Plasmid</keyword>
<keyword evidence="5" id="KW-0046">Antibiotic resistance</keyword>
<dbReference type="GO" id="GO:0005886">
    <property type="term" value="C:plasma membrane"/>
    <property type="evidence" value="ECO:0007669"/>
    <property type="project" value="UniProtKB-SubCell"/>
</dbReference>
<geneLocation type="plasmid" evidence="8 9">
    <name>pSCL4</name>
</geneLocation>
<feature type="compositionally biased region" description="Polar residues" evidence="6">
    <location>
        <begin position="170"/>
        <end position="180"/>
    </location>
</feature>
<dbReference type="GO" id="GO:0016887">
    <property type="term" value="F:ATP hydrolysis activity"/>
    <property type="evidence" value="ECO:0007669"/>
    <property type="project" value="InterPro"/>
</dbReference>